<proteinExistence type="predicted"/>
<evidence type="ECO:0000313" key="3">
    <source>
        <dbReference type="Proteomes" id="UP000177583"/>
    </source>
</evidence>
<dbReference type="SUPFAM" id="SSF159894">
    <property type="entry name" value="YgaC/TfoX-N like"/>
    <property type="match status" value="1"/>
</dbReference>
<sequence>MAYDEGLEVRIEEALAGREVTKKQMFGGLCFLDRGNMLCGIVKDGRLMLRVGKEAYESVLARPQVVKMDFTGKPMTGLVYIEPAGFEEDRDLKAWLELGLAFTGSLPDK</sequence>
<comment type="caution">
    <text evidence="2">The sequence shown here is derived from an EMBL/GenBank/DDBJ whole genome shotgun (WGS) entry which is preliminary data.</text>
</comment>
<dbReference type="Proteomes" id="UP000177583">
    <property type="component" value="Unassembled WGS sequence"/>
</dbReference>
<gene>
    <name evidence="2" type="ORF">A2557_05285</name>
</gene>
<feature type="domain" description="TfoX N-terminal" evidence="1">
    <location>
        <begin position="19"/>
        <end position="101"/>
    </location>
</feature>
<dbReference type="Pfam" id="PF04993">
    <property type="entry name" value="TfoX_N"/>
    <property type="match status" value="1"/>
</dbReference>
<name>A0A1F6GV91_9PROT</name>
<dbReference type="InterPro" id="IPR007076">
    <property type="entry name" value="TfoX_N"/>
</dbReference>
<accession>A0A1F6GV91</accession>
<dbReference type="Gene3D" id="3.30.1460.30">
    <property type="entry name" value="YgaC/TfoX-N like chaperone"/>
    <property type="match status" value="1"/>
</dbReference>
<organism evidence="2 3">
    <name type="scientific">Candidatus Lambdaproteobacteria bacterium RIFOXYD2_FULL_56_26</name>
    <dbReference type="NCBI Taxonomy" id="1817773"/>
    <lineage>
        <taxon>Bacteria</taxon>
        <taxon>Pseudomonadati</taxon>
        <taxon>Pseudomonadota</taxon>
        <taxon>Candidatus Lambdaproteobacteria</taxon>
    </lineage>
</organism>
<evidence type="ECO:0000313" key="2">
    <source>
        <dbReference type="EMBL" id="OGH02093.1"/>
    </source>
</evidence>
<reference evidence="2 3" key="1">
    <citation type="journal article" date="2016" name="Nat. Commun.">
        <title>Thousands of microbial genomes shed light on interconnected biogeochemical processes in an aquifer system.</title>
        <authorList>
            <person name="Anantharaman K."/>
            <person name="Brown C.T."/>
            <person name="Hug L.A."/>
            <person name="Sharon I."/>
            <person name="Castelle C.J."/>
            <person name="Probst A.J."/>
            <person name="Thomas B.C."/>
            <person name="Singh A."/>
            <person name="Wilkins M.J."/>
            <person name="Karaoz U."/>
            <person name="Brodie E.L."/>
            <person name="Williams K.H."/>
            <person name="Hubbard S.S."/>
            <person name="Banfield J.F."/>
        </authorList>
    </citation>
    <scope>NUCLEOTIDE SEQUENCE [LARGE SCALE GENOMIC DNA]</scope>
</reference>
<protein>
    <recommendedName>
        <fullName evidence="1">TfoX N-terminal domain-containing protein</fullName>
    </recommendedName>
</protein>
<evidence type="ECO:0000259" key="1">
    <source>
        <dbReference type="Pfam" id="PF04993"/>
    </source>
</evidence>
<dbReference type="AlphaFoldDB" id="A0A1F6GV91"/>
<dbReference type="EMBL" id="MFNF01000025">
    <property type="protein sequence ID" value="OGH02093.1"/>
    <property type="molecule type" value="Genomic_DNA"/>
</dbReference>